<organism evidence="1">
    <name type="scientific">Leptotrichia mesophila</name>
    <dbReference type="NCBI Taxonomy" id="3239303"/>
    <lineage>
        <taxon>Bacteria</taxon>
        <taxon>Fusobacteriati</taxon>
        <taxon>Fusobacteriota</taxon>
        <taxon>Fusobacteriia</taxon>
        <taxon>Fusobacteriales</taxon>
        <taxon>Leptotrichiaceae</taxon>
        <taxon>Leptotrichia</taxon>
    </lineage>
</organism>
<dbReference type="KEGG" id="lmes:AB8B23_04355"/>
<reference evidence="1" key="1">
    <citation type="submission" date="2024-07" db="EMBL/GenBank/DDBJ databases">
        <authorList>
            <person name="Li X.-J."/>
            <person name="Wang X."/>
        </authorList>
    </citation>
    <scope>NUCLEOTIDE SEQUENCE</scope>
    <source>
        <strain evidence="1">HSP-342</strain>
    </source>
</reference>
<gene>
    <name evidence="1" type="ORF">AB8B23_04355</name>
</gene>
<accession>A0AB39VCC8</accession>
<sequence>MKVGGNYLRNEVNSKDKILEFRKRLLDRNKNFIKEKQDIEFEKNYKIKNLNNEMER</sequence>
<dbReference type="AlphaFoldDB" id="A0AB39VCC8"/>
<dbReference type="RefSeq" id="WP_006804723.1">
    <property type="nucleotide sequence ID" value="NZ_CP165646.1"/>
</dbReference>
<proteinExistence type="predicted"/>
<name>A0AB39VCC8_9FUSO</name>
<dbReference type="EMBL" id="CP165646">
    <property type="protein sequence ID" value="XDU65392.1"/>
    <property type="molecule type" value="Genomic_DNA"/>
</dbReference>
<protein>
    <submittedName>
        <fullName evidence="1">Uncharacterized protein</fullName>
    </submittedName>
</protein>
<evidence type="ECO:0000313" key="1">
    <source>
        <dbReference type="EMBL" id="XDU65392.1"/>
    </source>
</evidence>